<evidence type="ECO:0000256" key="5">
    <source>
        <dbReference type="ARBA" id="ARBA00022989"/>
    </source>
</evidence>
<evidence type="ECO:0000256" key="3">
    <source>
        <dbReference type="ARBA" id="ARBA00022596"/>
    </source>
</evidence>
<dbReference type="GO" id="GO:0005886">
    <property type="term" value="C:plasma membrane"/>
    <property type="evidence" value="ECO:0007669"/>
    <property type="project" value="UniProtKB-SubCell"/>
</dbReference>
<protein>
    <recommendedName>
        <fullName evidence="7">Nickel/cobalt efflux system</fullName>
    </recommendedName>
</protein>
<evidence type="ECO:0000313" key="9">
    <source>
        <dbReference type="Proteomes" id="UP000319732"/>
    </source>
</evidence>
<keyword evidence="6 7" id="KW-0472">Membrane</keyword>
<dbReference type="RefSeq" id="WP_142905191.1">
    <property type="nucleotide sequence ID" value="NZ_ML660095.1"/>
</dbReference>
<feature type="transmembrane region" description="Helical" evidence="7">
    <location>
        <begin position="43"/>
        <end position="63"/>
    </location>
</feature>
<sequence length="208" mass="21900">MTSLLAFGFLLGIRHALEADHIVTVASLASTHRSQRQVVRQGLAWGVGHSLTLLLFAGVVLWLDTLIPEGLATGLEMLVGALMIVLGIDVVRRGRATGQAVPAAFAAPGGDREQLPLRALAMGLIHGMAGSAALILLFVERMNSVLQGLAYVVIFSIGSLAGMLLFSVVISFPLGFTAKNFARFHTGLRLGIGLLTAAIGLVLIVERL</sequence>
<dbReference type="EMBL" id="VHSG01000015">
    <property type="protein sequence ID" value="TQV75982.1"/>
    <property type="molecule type" value="Genomic_DNA"/>
</dbReference>
<reference evidence="8 9" key="1">
    <citation type="submission" date="2019-06" db="EMBL/GenBank/DDBJ databases">
        <title>Whole genome sequence for Cellvibrionaceae sp. R142.</title>
        <authorList>
            <person name="Wang G."/>
        </authorList>
    </citation>
    <scope>NUCLEOTIDE SEQUENCE [LARGE SCALE GENOMIC DNA]</scope>
    <source>
        <strain evidence="8 9">R142</strain>
    </source>
</reference>
<dbReference type="OrthoDB" id="5333961at2"/>
<proteinExistence type="inferred from homology"/>
<keyword evidence="4 7" id="KW-0812">Transmembrane</keyword>
<dbReference type="PANTHER" id="PTHR33876">
    <property type="entry name" value="UNNAMED PRODUCT"/>
    <property type="match status" value="1"/>
</dbReference>
<name>A0A545TFH3_9GAMM</name>
<keyword evidence="5 7" id="KW-1133">Transmembrane helix</keyword>
<evidence type="ECO:0000256" key="6">
    <source>
        <dbReference type="ARBA" id="ARBA00023136"/>
    </source>
</evidence>
<feature type="transmembrane region" description="Helical" evidence="7">
    <location>
        <begin position="151"/>
        <end position="174"/>
    </location>
</feature>
<dbReference type="InterPro" id="IPR011541">
    <property type="entry name" value="Ni/Co_transpt_high_affinity"/>
</dbReference>
<keyword evidence="3" id="KW-0533">Nickel</keyword>
<dbReference type="GO" id="GO:0012505">
    <property type="term" value="C:endomembrane system"/>
    <property type="evidence" value="ECO:0007669"/>
    <property type="project" value="UniProtKB-SubCell"/>
</dbReference>
<evidence type="ECO:0000256" key="2">
    <source>
        <dbReference type="ARBA" id="ARBA00022448"/>
    </source>
</evidence>
<evidence type="ECO:0000256" key="4">
    <source>
        <dbReference type="ARBA" id="ARBA00022692"/>
    </source>
</evidence>
<comment type="subcellular location">
    <subcellularLocation>
        <location evidence="7">Cell membrane</location>
        <topology evidence="7">Multi-pass membrane protein</topology>
    </subcellularLocation>
    <subcellularLocation>
        <location evidence="1">Endomembrane system</location>
        <topology evidence="1">Multi-pass membrane protein</topology>
    </subcellularLocation>
</comment>
<organism evidence="8 9">
    <name type="scientific">Exilibacterium tricleocarpae</name>
    <dbReference type="NCBI Taxonomy" id="2591008"/>
    <lineage>
        <taxon>Bacteria</taxon>
        <taxon>Pseudomonadati</taxon>
        <taxon>Pseudomonadota</taxon>
        <taxon>Gammaproteobacteria</taxon>
        <taxon>Cellvibrionales</taxon>
        <taxon>Cellvibrionaceae</taxon>
        <taxon>Exilibacterium</taxon>
    </lineage>
</organism>
<evidence type="ECO:0000256" key="7">
    <source>
        <dbReference type="RuleBase" id="RU362101"/>
    </source>
</evidence>
<evidence type="ECO:0000256" key="1">
    <source>
        <dbReference type="ARBA" id="ARBA00004127"/>
    </source>
</evidence>
<dbReference type="Pfam" id="PF03824">
    <property type="entry name" value="NicO"/>
    <property type="match status" value="1"/>
</dbReference>
<feature type="transmembrane region" description="Helical" evidence="7">
    <location>
        <begin position="70"/>
        <end position="88"/>
    </location>
</feature>
<dbReference type="AlphaFoldDB" id="A0A545TFH3"/>
<dbReference type="Proteomes" id="UP000319732">
    <property type="component" value="Unassembled WGS sequence"/>
</dbReference>
<comment type="caution">
    <text evidence="8">The sequence shown here is derived from an EMBL/GenBank/DDBJ whole genome shotgun (WGS) entry which is preliminary data.</text>
</comment>
<evidence type="ECO:0000313" key="8">
    <source>
        <dbReference type="EMBL" id="TQV75982.1"/>
    </source>
</evidence>
<keyword evidence="9" id="KW-1185">Reference proteome</keyword>
<keyword evidence="2 7" id="KW-0813">Transport</keyword>
<comment type="similarity">
    <text evidence="7">Belongs to the NiCoT transporter (TC 2.A.52) family.</text>
</comment>
<dbReference type="GO" id="GO:0015099">
    <property type="term" value="F:nickel cation transmembrane transporter activity"/>
    <property type="evidence" value="ECO:0007669"/>
    <property type="project" value="UniProtKB-UniRule"/>
</dbReference>
<dbReference type="PANTHER" id="PTHR33876:SF4">
    <property type="entry name" value="CHLOROPLAST PROTEIN FOR GROWTH AND FERTILITY 2"/>
    <property type="match status" value="1"/>
</dbReference>
<gene>
    <name evidence="8" type="ORF">FKG94_15340</name>
</gene>
<dbReference type="InterPro" id="IPR052776">
    <property type="entry name" value="Chloro_ReproSupport/MetalTrans"/>
</dbReference>
<accession>A0A545TFH3</accession>
<feature type="transmembrane region" description="Helical" evidence="7">
    <location>
        <begin position="186"/>
        <end position="205"/>
    </location>
</feature>
<feature type="transmembrane region" description="Helical" evidence="7">
    <location>
        <begin position="119"/>
        <end position="139"/>
    </location>
</feature>